<protein>
    <recommendedName>
        <fullName evidence="4">NADH-quinone oxidoreductase subunit J</fullName>
    </recommendedName>
</protein>
<evidence type="ECO:0000256" key="1">
    <source>
        <dbReference type="SAM" id="Phobius"/>
    </source>
</evidence>
<comment type="caution">
    <text evidence="2">The sequence shown here is derived from an EMBL/GenBank/DDBJ whole genome shotgun (WGS) entry which is preliminary data.</text>
</comment>
<gene>
    <name evidence="2" type="ORF">RM550_26115</name>
</gene>
<proteinExistence type="predicted"/>
<accession>A0ABU2TE04</accession>
<keyword evidence="3" id="KW-1185">Reference proteome</keyword>
<reference evidence="2" key="1">
    <citation type="submission" date="2024-05" db="EMBL/GenBank/DDBJ databases">
        <title>30 novel species of actinomycetes from the DSMZ collection.</title>
        <authorList>
            <person name="Nouioui I."/>
        </authorList>
    </citation>
    <scope>NUCLEOTIDE SEQUENCE</scope>
    <source>
        <strain evidence="2">DSM 41527</strain>
    </source>
</reference>
<keyword evidence="1" id="KW-1133">Transmembrane helix</keyword>
<dbReference type="EMBL" id="JAVRFE010000040">
    <property type="protein sequence ID" value="MDT0459150.1"/>
    <property type="molecule type" value="Genomic_DNA"/>
</dbReference>
<dbReference type="RefSeq" id="WP_311626199.1">
    <property type="nucleotide sequence ID" value="NZ_JAVRFE010000040.1"/>
</dbReference>
<evidence type="ECO:0000313" key="2">
    <source>
        <dbReference type="EMBL" id="MDT0459150.1"/>
    </source>
</evidence>
<organism evidence="2 3">
    <name type="scientific">Streptomyces mooreae</name>
    <dbReference type="NCBI Taxonomy" id="3075523"/>
    <lineage>
        <taxon>Bacteria</taxon>
        <taxon>Bacillati</taxon>
        <taxon>Actinomycetota</taxon>
        <taxon>Actinomycetes</taxon>
        <taxon>Kitasatosporales</taxon>
        <taxon>Streptomycetaceae</taxon>
        <taxon>Streptomyces</taxon>
    </lineage>
</organism>
<keyword evidence="1" id="KW-0812">Transmembrane</keyword>
<keyword evidence="1" id="KW-0472">Membrane</keyword>
<evidence type="ECO:0000313" key="3">
    <source>
        <dbReference type="Proteomes" id="UP001180551"/>
    </source>
</evidence>
<evidence type="ECO:0008006" key="4">
    <source>
        <dbReference type="Google" id="ProtNLM"/>
    </source>
</evidence>
<dbReference type="Proteomes" id="UP001180551">
    <property type="component" value="Unassembled WGS sequence"/>
</dbReference>
<name>A0ABU2TE04_9ACTN</name>
<feature type="transmembrane region" description="Helical" evidence="1">
    <location>
        <begin position="28"/>
        <end position="53"/>
    </location>
</feature>
<sequence>MLVVITVLFSLVVALAAAFVSYAVRGDFLAALVMGGSAFVAVMTLALGVYTVLLP</sequence>